<keyword evidence="2" id="KW-0596">Phosphopantetheine</keyword>
<dbReference type="RefSeq" id="WP_313766784.1">
    <property type="nucleotide sequence ID" value="NZ_BAAAVH010000014.1"/>
</dbReference>
<dbReference type="PROSITE" id="PS00012">
    <property type="entry name" value="PHOSPHOPANTETHEINE"/>
    <property type="match status" value="1"/>
</dbReference>
<evidence type="ECO:0000256" key="2">
    <source>
        <dbReference type="ARBA" id="ARBA00022450"/>
    </source>
</evidence>
<keyword evidence="3" id="KW-0597">Phosphoprotein</keyword>
<proteinExistence type="predicted"/>
<sequence length="1019" mass="105335">MTSATGHPGDHAAHPADNHQTAVGQGAAGHAAAPQTAARQADLLARARRRSGAERARTARPLARAATTEPAPLSHAQQRMWLMDSLGQGGARYHVPLATRLRGPLDPEALATALTALTARHAVLRTRYGQRDGRPCQEVGPVVRVPVAVVPATVQDTPALLHEEAAHPFDLATGPVLRALALRHAPDDHTLLLTVHHIAVDGGSLPVLTADLQALYAAAVEGRPADLPDPGPQYADYARWERGRDAELAAAADERAARLAGTRPLPLLRPVPPGTPERRAALHTAPLPAATLDALRQLGARHGATLFTAVLAAAFATLRIATGEPDLTLGCAGGHRARPELRRLVGLQVNTLPVRVDLSGDPRFTEVLAGVRAAQLDAQQHQHVPFDLVVARLDATSRGADGTPPLAVSCDVVRPAEPLALPGLTAEAVDVDLGLAKFGLTLLVEDGPRPRCLLQHDPAALDSEPAGRLLAGFAELLAAVAADPDRRLSALPGTRLDPAAPVAPQSAAAQSAVGPAAAVPDNVPDTEPDTGPEPSHPAVAALLADPGVADAAVVHPVAGPALAYAVVRGPGAPSGADLRAALRRRLPADRLPAAVTLLDAIPRTADGGLDAARLPGAPAPAEPPAPTPRLEAVRDAFAELLGSRPSADGDFFQLGGHSLVAVQLAERLRTRAGLPLTGLDVLEQRTPRALAALLDERATERRAALARRTGPTTVATRVGTVLLTGATGGVGAAVLQELTAQGRPVRALVRPESAHLVARSGAEVAEGDLGDPDSLRRAVEGVDAVIHAACTFTEHAVDVAAMRVLVDGWRGSGPFVFVSSIDAYGRPAAHDVPEGAPATEPVTPYGQAKAECERILLAAAGTGGRGPGAVVRSPLVWGPHRRLRDQLRWGATGALYQAALAGRPIALPAPPPGAGPDHDVACWVHAAALARAVVGCADGAAGTARAAGRIVNAVSGHVPWPEFTAELVRLLGSSSPLEEAADADPELLRPWRYRADALADLLRPEPGEDWRTVLAAMTG</sequence>
<keyword evidence="7" id="KW-1185">Reference proteome</keyword>
<dbReference type="Pfam" id="PF00668">
    <property type="entry name" value="Condensation"/>
    <property type="match status" value="1"/>
</dbReference>
<comment type="cofactor">
    <cofactor evidence="1">
        <name>pantetheine 4'-phosphate</name>
        <dbReference type="ChEBI" id="CHEBI:47942"/>
    </cofactor>
</comment>
<dbReference type="InterPro" id="IPR006162">
    <property type="entry name" value="Ppantetheine_attach_site"/>
</dbReference>
<dbReference type="InterPro" id="IPR009081">
    <property type="entry name" value="PP-bd_ACP"/>
</dbReference>
<reference evidence="7" key="1">
    <citation type="journal article" date="2019" name="Int. J. Syst. Evol. Microbiol.">
        <title>The Global Catalogue of Microorganisms (GCM) 10K type strain sequencing project: providing services to taxonomists for standard genome sequencing and annotation.</title>
        <authorList>
            <consortium name="The Broad Institute Genomics Platform"/>
            <consortium name="The Broad Institute Genome Sequencing Center for Infectious Disease"/>
            <person name="Wu L."/>
            <person name="Ma J."/>
        </authorList>
    </citation>
    <scope>NUCLEOTIDE SEQUENCE [LARGE SCALE GENOMIC DNA]</scope>
    <source>
        <strain evidence="7">CGMCC 4.1469</strain>
    </source>
</reference>
<dbReference type="Pfam" id="PF13193">
    <property type="entry name" value="AMP-binding_C"/>
    <property type="match status" value="1"/>
</dbReference>
<evidence type="ECO:0000256" key="3">
    <source>
        <dbReference type="ARBA" id="ARBA00022553"/>
    </source>
</evidence>
<organism evidence="6 7">
    <name type="scientific">Kitasatospora aburaviensis</name>
    <dbReference type="NCBI Taxonomy" id="67265"/>
    <lineage>
        <taxon>Bacteria</taxon>
        <taxon>Bacillati</taxon>
        <taxon>Actinomycetota</taxon>
        <taxon>Actinomycetes</taxon>
        <taxon>Kitasatosporales</taxon>
        <taxon>Streptomycetaceae</taxon>
        <taxon>Kitasatospora</taxon>
    </lineage>
</organism>
<dbReference type="Gene3D" id="3.30.559.10">
    <property type="entry name" value="Chloramphenicol acetyltransferase-like domain"/>
    <property type="match status" value="1"/>
</dbReference>
<dbReference type="InterPro" id="IPR025110">
    <property type="entry name" value="AMP-bd_C"/>
</dbReference>
<dbReference type="Gene3D" id="1.10.1200.10">
    <property type="entry name" value="ACP-like"/>
    <property type="match status" value="1"/>
</dbReference>
<dbReference type="InterPro" id="IPR036736">
    <property type="entry name" value="ACP-like_sf"/>
</dbReference>
<feature type="compositionally biased region" description="Low complexity" evidence="4">
    <location>
        <begin position="499"/>
        <end position="520"/>
    </location>
</feature>
<dbReference type="EMBL" id="JBHSOD010000036">
    <property type="protein sequence ID" value="MFC5888208.1"/>
    <property type="molecule type" value="Genomic_DNA"/>
</dbReference>
<dbReference type="CDD" id="cd19531">
    <property type="entry name" value="LCL_NRPS-like"/>
    <property type="match status" value="1"/>
</dbReference>
<dbReference type="SUPFAM" id="SSF56801">
    <property type="entry name" value="Acetyl-CoA synthetase-like"/>
    <property type="match status" value="1"/>
</dbReference>
<feature type="region of interest" description="Disordered" evidence="4">
    <location>
        <begin position="1"/>
        <end position="76"/>
    </location>
</feature>
<dbReference type="SUPFAM" id="SSF52777">
    <property type="entry name" value="CoA-dependent acyltransferases"/>
    <property type="match status" value="2"/>
</dbReference>
<dbReference type="InterPro" id="IPR023213">
    <property type="entry name" value="CAT-like_dom_sf"/>
</dbReference>
<feature type="compositionally biased region" description="Low complexity" evidence="4">
    <location>
        <begin position="59"/>
        <end position="73"/>
    </location>
</feature>
<evidence type="ECO:0000313" key="7">
    <source>
        <dbReference type="Proteomes" id="UP001596067"/>
    </source>
</evidence>
<dbReference type="SMART" id="SM00823">
    <property type="entry name" value="PKS_PP"/>
    <property type="match status" value="1"/>
</dbReference>
<accession>A0ABW1F2Y8</accession>
<evidence type="ECO:0000259" key="5">
    <source>
        <dbReference type="PROSITE" id="PS50075"/>
    </source>
</evidence>
<feature type="domain" description="Carrier" evidence="5">
    <location>
        <begin position="624"/>
        <end position="698"/>
    </location>
</feature>
<feature type="compositionally biased region" description="Low complexity" evidence="4">
    <location>
        <begin position="22"/>
        <end position="44"/>
    </location>
</feature>
<comment type="caution">
    <text evidence="6">The sequence shown here is derived from an EMBL/GenBank/DDBJ whole genome shotgun (WGS) entry which is preliminary data.</text>
</comment>
<dbReference type="SUPFAM" id="SSF47336">
    <property type="entry name" value="ACP-like"/>
    <property type="match status" value="1"/>
</dbReference>
<name>A0ABW1F2Y8_9ACTN</name>
<dbReference type="Pfam" id="PF00550">
    <property type="entry name" value="PP-binding"/>
    <property type="match status" value="1"/>
</dbReference>
<dbReference type="PROSITE" id="PS50075">
    <property type="entry name" value="CARRIER"/>
    <property type="match status" value="1"/>
</dbReference>
<feature type="region of interest" description="Disordered" evidence="4">
    <location>
        <begin position="499"/>
        <end position="535"/>
    </location>
</feature>
<dbReference type="Proteomes" id="UP001596067">
    <property type="component" value="Unassembled WGS sequence"/>
</dbReference>
<dbReference type="InterPro" id="IPR001509">
    <property type="entry name" value="Epimerase_deHydtase"/>
</dbReference>
<evidence type="ECO:0000256" key="4">
    <source>
        <dbReference type="SAM" id="MobiDB-lite"/>
    </source>
</evidence>
<dbReference type="InterPro" id="IPR045851">
    <property type="entry name" value="AMP-bd_C_sf"/>
</dbReference>
<dbReference type="Pfam" id="PF01370">
    <property type="entry name" value="Epimerase"/>
    <property type="match status" value="1"/>
</dbReference>
<dbReference type="Gene3D" id="3.40.50.720">
    <property type="entry name" value="NAD(P)-binding Rossmann-like Domain"/>
    <property type="match status" value="1"/>
</dbReference>
<dbReference type="PANTHER" id="PTHR45527:SF1">
    <property type="entry name" value="FATTY ACID SYNTHASE"/>
    <property type="match status" value="1"/>
</dbReference>
<dbReference type="InterPro" id="IPR036291">
    <property type="entry name" value="NAD(P)-bd_dom_sf"/>
</dbReference>
<dbReference type="PANTHER" id="PTHR45527">
    <property type="entry name" value="NONRIBOSOMAL PEPTIDE SYNTHETASE"/>
    <property type="match status" value="1"/>
</dbReference>
<dbReference type="SUPFAM" id="SSF51735">
    <property type="entry name" value="NAD(P)-binding Rossmann-fold domains"/>
    <property type="match status" value="1"/>
</dbReference>
<gene>
    <name evidence="6" type="ORF">ACFP0N_24910</name>
</gene>
<feature type="compositionally biased region" description="Basic and acidic residues" evidence="4">
    <location>
        <begin position="8"/>
        <end position="17"/>
    </location>
</feature>
<dbReference type="Gene3D" id="3.30.559.30">
    <property type="entry name" value="Nonribosomal peptide synthetase, condensation domain"/>
    <property type="match status" value="1"/>
</dbReference>
<dbReference type="Gene3D" id="3.30.300.30">
    <property type="match status" value="1"/>
</dbReference>
<protein>
    <submittedName>
        <fullName evidence="6">Condensation domain-containing protein</fullName>
    </submittedName>
</protein>
<dbReference type="InterPro" id="IPR001242">
    <property type="entry name" value="Condensation_dom"/>
</dbReference>
<evidence type="ECO:0000313" key="6">
    <source>
        <dbReference type="EMBL" id="MFC5888208.1"/>
    </source>
</evidence>
<evidence type="ECO:0000256" key="1">
    <source>
        <dbReference type="ARBA" id="ARBA00001957"/>
    </source>
</evidence>
<dbReference type="InterPro" id="IPR020806">
    <property type="entry name" value="PKS_PP-bd"/>
</dbReference>